<organism evidence="2 3">
    <name type="scientific">Elysia crispata</name>
    <name type="common">lettuce slug</name>
    <dbReference type="NCBI Taxonomy" id="231223"/>
    <lineage>
        <taxon>Eukaryota</taxon>
        <taxon>Metazoa</taxon>
        <taxon>Spiralia</taxon>
        <taxon>Lophotrochozoa</taxon>
        <taxon>Mollusca</taxon>
        <taxon>Gastropoda</taxon>
        <taxon>Heterobranchia</taxon>
        <taxon>Euthyneura</taxon>
        <taxon>Panpulmonata</taxon>
        <taxon>Sacoglossa</taxon>
        <taxon>Placobranchoidea</taxon>
        <taxon>Plakobranchidae</taxon>
        <taxon>Elysia</taxon>
    </lineage>
</organism>
<dbReference type="EMBL" id="JAWDGP010005603">
    <property type="protein sequence ID" value="KAK3755221.1"/>
    <property type="molecule type" value="Genomic_DNA"/>
</dbReference>
<feature type="compositionally biased region" description="Basic and acidic residues" evidence="1">
    <location>
        <begin position="50"/>
        <end position="65"/>
    </location>
</feature>
<feature type="region of interest" description="Disordered" evidence="1">
    <location>
        <begin position="26"/>
        <end position="65"/>
    </location>
</feature>
<sequence>MAAEARDEPEVPAHLIPCAGQLSEEPYSANRSETLDTGSLSVAGSGRAPFSRDIDPTPRPDRAPRETTARLIKRSGFPAPLLRLSSLGLSAMVRVEQEKRFLPVALHLVRVSFFIVLFSYLSNFTLLESFSSSLVIFVARKEATELVVGYDCLATSSDTPVTATDSSPGDEKSCVLLPVPTSAQIDKIIMLVLKPYRGNQEKSRFQAFFFVISCMFARTGHFITSGLQPCGTLQAFGRMFGVDVRIIKSRLEYRSGTYVEQEKQALKCPCEMLRKLKSAKTDGRKTQTEKRIMNQLHTSRISAGIIYCCSPVDQKLTGFNS</sequence>
<accession>A0AAE1D3Y3</accession>
<reference evidence="2" key="1">
    <citation type="journal article" date="2023" name="G3 (Bethesda)">
        <title>A reference genome for the long-term kleptoplast-retaining sea slug Elysia crispata morphotype clarki.</title>
        <authorList>
            <person name="Eastman K.E."/>
            <person name="Pendleton A.L."/>
            <person name="Shaikh M.A."/>
            <person name="Suttiyut T."/>
            <person name="Ogas R."/>
            <person name="Tomko P."/>
            <person name="Gavelis G."/>
            <person name="Widhalm J.R."/>
            <person name="Wisecaver J.H."/>
        </authorList>
    </citation>
    <scope>NUCLEOTIDE SEQUENCE</scope>
    <source>
        <strain evidence="2">ECLA1</strain>
    </source>
</reference>
<proteinExistence type="predicted"/>
<dbReference type="AlphaFoldDB" id="A0AAE1D3Y3"/>
<protein>
    <submittedName>
        <fullName evidence="2">Uncharacterized protein</fullName>
    </submittedName>
</protein>
<evidence type="ECO:0000256" key="1">
    <source>
        <dbReference type="SAM" id="MobiDB-lite"/>
    </source>
</evidence>
<evidence type="ECO:0000313" key="3">
    <source>
        <dbReference type="Proteomes" id="UP001283361"/>
    </source>
</evidence>
<feature type="compositionally biased region" description="Polar residues" evidence="1">
    <location>
        <begin position="29"/>
        <end position="42"/>
    </location>
</feature>
<comment type="caution">
    <text evidence="2">The sequence shown here is derived from an EMBL/GenBank/DDBJ whole genome shotgun (WGS) entry which is preliminary data.</text>
</comment>
<keyword evidence="3" id="KW-1185">Reference proteome</keyword>
<dbReference type="Proteomes" id="UP001283361">
    <property type="component" value="Unassembled WGS sequence"/>
</dbReference>
<evidence type="ECO:0000313" key="2">
    <source>
        <dbReference type="EMBL" id="KAK3755221.1"/>
    </source>
</evidence>
<gene>
    <name evidence="2" type="ORF">RRG08_027479</name>
</gene>
<name>A0AAE1D3Y3_9GAST</name>